<dbReference type="AlphaFoldDB" id="A0A419AAL0"/>
<evidence type="ECO:0000313" key="2">
    <source>
        <dbReference type="EMBL" id="RJL20113.1"/>
    </source>
</evidence>
<protein>
    <submittedName>
        <fullName evidence="2">5,6-dimethylbenzimidazole synthase</fullName>
        <ecNumber evidence="2">1.13.11.79</ecNumber>
    </submittedName>
</protein>
<dbReference type="PANTHER" id="PTHR23026">
    <property type="entry name" value="NADPH NITROREDUCTASE"/>
    <property type="match status" value="1"/>
</dbReference>
<accession>A0A419AAL0</accession>
<dbReference type="Pfam" id="PF00881">
    <property type="entry name" value="Nitroreductase"/>
    <property type="match status" value="1"/>
</dbReference>
<dbReference type="InterPro" id="IPR012825">
    <property type="entry name" value="BluB"/>
</dbReference>
<reference evidence="3" key="1">
    <citation type="submission" date="2018-09" db="EMBL/GenBank/DDBJ databases">
        <title>Paracoccus onubensis nov. sp. a moderate halophilic bacterium isolated from Gruta de las Maravillas (Aracena, Spain).</title>
        <authorList>
            <person name="Jurado V."/>
            <person name="Gutierrez-Patricio S."/>
            <person name="Gonzalez-Pimentel J.L."/>
            <person name="Miller A.Z."/>
            <person name="Laiz L."/>
            <person name="Saiz-Jimenez C."/>
        </authorList>
    </citation>
    <scope>NUCLEOTIDE SEQUENCE [LARGE SCALE GENOMIC DNA]</scope>
    <source>
        <strain evidence="3">DSM 26381</strain>
    </source>
</reference>
<sequence>MPHRRRFDEEDLAALMRLLRWRRDVRHFLPDPVPEEALTHLQEAMALAPSVGNARPWRVVRVEDPALRQAARDIFRDCNARAATLYQGSRRAAYAQLKLEGMEVAPVQLAVFCLEDPETGHGLGRQTMPETLRQSAAMAVFAIWLATRVQNLGLGMVSILDPARIEALLDMPPDWRFTAWLCIGHPAFEDDTPLLHRAGWQENAESDWLVV</sequence>
<proteinExistence type="predicted"/>
<name>A0A419AAL0_9RHOB</name>
<dbReference type="GO" id="GO:0102919">
    <property type="term" value="F:5,6-dimethylbenzimidazole synthase activity"/>
    <property type="evidence" value="ECO:0007669"/>
    <property type="project" value="UniProtKB-EC"/>
</dbReference>
<dbReference type="CDD" id="cd02145">
    <property type="entry name" value="BluB"/>
    <property type="match status" value="1"/>
</dbReference>
<gene>
    <name evidence="2" type="primary">bluB</name>
    <name evidence="2" type="ORF">D3P05_03875</name>
</gene>
<evidence type="ECO:0000259" key="1">
    <source>
        <dbReference type="Pfam" id="PF00881"/>
    </source>
</evidence>
<dbReference type="OrthoDB" id="9773807at2"/>
<dbReference type="InterPro" id="IPR050627">
    <property type="entry name" value="Nitroreductase/BluB"/>
</dbReference>
<dbReference type="Gene3D" id="3.40.109.10">
    <property type="entry name" value="NADH Oxidase"/>
    <property type="match status" value="1"/>
</dbReference>
<keyword evidence="2" id="KW-0560">Oxidoreductase</keyword>
<dbReference type="InterPro" id="IPR029479">
    <property type="entry name" value="Nitroreductase"/>
</dbReference>
<dbReference type="RefSeq" id="WP_119896867.1">
    <property type="nucleotide sequence ID" value="NZ_QNRC01000015.1"/>
</dbReference>
<evidence type="ECO:0000313" key="3">
    <source>
        <dbReference type="Proteomes" id="UP000283587"/>
    </source>
</evidence>
<dbReference type="Proteomes" id="UP000283587">
    <property type="component" value="Unassembled WGS sequence"/>
</dbReference>
<dbReference type="PANTHER" id="PTHR23026:SF123">
    <property type="entry name" value="NAD(P)H NITROREDUCTASE RV3131-RELATED"/>
    <property type="match status" value="1"/>
</dbReference>
<dbReference type="EC" id="1.13.11.79" evidence="2"/>
<dbReference type="SUPFAM" id="SSF55469">
    <property type="entry name" value="FMN-dependent nitroreductase-like"/>
    <property type="match status" value="1"/>
</dbReference>
<dbReference type="InterPro" id="IPR000415">
    <property type="entry name" value="Nitroreductase-like"/>
</dbReference>
<dbReference type="EMBL" id="QZEW01000012">
    <property type="protein sequence ID" value="RJL20113.1"/>
    <property type="molecule type" value="Genomic_DNA"/>
</dbReference>
<dbReference type="NCBIfam" id="TIGR02476">
    <property type="entry name" value="BluB"/>
    <property type="match status" value="1"/>
</dbReference>
<organism evidence="2 3">
    <name type="scientific">Paracoccus siganidrum</name>
    <dbReference type="NCBI Taxonomy" id="1276757"/>
    <lineage>
        <taxon>Bacteria</taxon>
        <taxon>Pseudomonadati</taxon>
        <taxon>Pseudomonadota</taxon>
        <taxon>Alphaproteobacteria</taxon>
        <taxon>Rhodobacterales</taxon>
        <taxon>Paracoccaceae</taxon>
        <taxon>Paracoccus</taxon>
    </lineage>
</organism>
<comment type="caution">
    <text evidence="2">The sequence shown here is derived from an EMBL/GenBank/DDBJ whole genome shotgun (WGS) entry which is preliminary data.</text>
</comment>
<keyword evidence="3" id="KW-1185">Reference proteome</keyword>
<feature type="domain" description="Nitroreductase" evidence="1">
    <location>
        <begin position="19"/>
        <end position="185"/>
    </location>
</feature>